<evidence type="ECO:0000256" key="15">
    <source>
        <dbReference type="PIRNR" id="PIRNR006769"/>
    </source>
</evidence>
<keyword evidence="12" id="KW-0511">Multifunctional enzyme</keyword>
<feature type="binding site" evidence="17">
    <location>
        <position position="204"/>
    </location>
    <ligand>
        <name>substrate</name>
    </ligand>
</feature>
<proteinExistence type="inferred from homology"/>
<feature type="binding site" evidence="18">
    <location>
        <position position="50"/>
    </location>
    <ligand>
        <name>Zn(2+)</name>
        <dbReference type="ChEBI" id="CHEBI:29105"/>
        <note>catalytic</note>
    </ligand>
</feature>
<comment type="similarity">
    <text evidence="4 15">In the N-terminal section; belongs to the cytidine and deoxycytidylate deaminase family.</text>
</comment>
<feature type="binding site" evidence="17">
    <location>
        <position position="170"/>
    </location>
    <ligand>
        <name>NADP(+)</name>
        <dbReference type="ChEBI" id="CHEBI:58349"/>
    </ligand>
</feature>
<evidence type="ECO:0000256" key="6">
    <source>
        <dbReference type="ARBA" id="ARBA00022619"/>
    </source>
</evidence>
<dbReference type="FunFam" id="3.40.140.10:FF:000025">
    <property type="entry name" value="Riboflavin biosynthesis protein RibD"/>
    <property type="match status" value="1"/>
</dbReference>
<keyword evidence="9 15" id="KW-0862">Zinc</keyword>
<evidence type="ECO:0000256" key="9">
    <source>
        <dbReference type="ARBA" id="ARBA00022833"/>
    </source>
</evidence>
<evidence type="ECO:0000256" key="11">
    <source>
        <dbReference type="ARBA" id="ARBA00023002"/>
    </source>
</evidence>
<dbReference type="Gene3D" id="3.40.140.10">
    <property type="entry name" value="Cytidine Deaminase, domain 2"/>
    <property type="match status" value="1"/>
</dbReference>
<name>A0A9X2CRC8_9BACI</name>
<dbReference type="PROSITE" id="PS00903">
    <property type="entry name" value="CYT_DCMP_DEAMINASES_1"/>
    <property type="match status" value="1"/>
</dbReference>
<evidence type="ECO:0000256" key="16">
    <source>
        <dbReference type="PIRSR" id="PIRSR006769-1"/>
    </source>
</evidence>
<keyword evidence="8 15" id="KW-0378">Hydrolase</keyword>
<dbReference type="PANTHER" id="PTHR38011">
    <property type="entry name" value="DIHYDROFOLATE REDUCTASE FAMILY PROTEIN (AFU_ORTHOLOGUE AFUA_8G06820)"/>
    <property type="match status" value="1"/>
</dbReference>
<feature type="binding site" evidence="17">
    <location>
        <position position="196"/>
    </location>
    <ligand>
        <name>NADP(+)</name>
        <dbReference type="ChEBI" id="CHEBI:58349"/>
    </ligand>
</feature>
<evidence type="ECO:0000259" key="19">
    <source>
        <dbReference type="PROSITE" id="PS51747"/>
    </source>
</evidence>
<accession>A0A9X2CRC8</accession>
<dbReference type="InterPro" id="IPR004794">
    <property type="entry name" value="Eubact_RibD"/>
</dbReference>
<evidence type="ECO:0000256" key="18">
    <source>
        <dbReference type="PIRSR" id="PIRSR006769-3"/>
    </source>
</evidence>
<feature type="binding site" evidence="17">
    <location>
        <position position="200"/>
    </location>
    <ligand>
        <name>NADP(+)</name>
        <dbReference type="ChEBI" id="CHEBI:58349"/>
    </ligand>
</feature>
<comment type="catalytic activity">
    <reaction evidence="13 15">
        <text>5-amino-6-(5-phospho-D-ribitylamino)uracil + NADP(+) = 5-amino-6-(5-phospho-D-ribosylamino)uracil + NADPH + H(+)</text>
        <dbReference type="Rhea" id="RHEA:17845"/>
        <dbReference type="ChEBI" id="CHEBI:15378"/>
        <dbReference type="ChEBI" id="CHEBI:57783"/>
        <dbReference type="ChEBI" id="CHEBI:58349"/>
        <dbReference type="ChEBI" id="CHEBI:58421"/>
        <dbReference type="ChEBI" id="CHEBI:58453"/>
        <dbReference type="EC" id="1.1.1.193"/>
    </reaction>
</comment>
<dbReference type="GO" id="GO:0008835">
    <property type="term" value="F:diaminohydroxyphosphoribosylaminopyrimidine deaminase activity"/>
    <property type="evidence" value="ECO:0007669"/>
    <property type="project" value="UniProtKB-EC"/>
</dbReference>
<feature type="binding site" evidence="17">
    <location>
        <position position="184"/>
    </location>
    <ligand>
        <name>substrate</name>
    </ligand>
</feature>
<comment type="caution">
    <text evidence="20">The sequence shown here is derived from an EMBL/GenBank/DDBJ whole genome shotgun (WGS) entry which is preliminary data.</text>
</comment>
<comment type="pathway">
    <text evidence="2 15">Cofactor biosynthesis; riboflavin biosynthesis; 5-amino-6-(D-ribitylamino)uracil from GTP: step 2/4.</text>
</comment>
<feature type="binding site" evidence="17">
    <location>
        <position position="154"/>
    </location>
    <ligand>
        <name>NADP(+)</name>
        <dbReference type="ChEBI" id="CHEBI:58349"/>
    </ligand>
</feature>
<evidence type="ECO:0000256" key="7">
    <source>
        <dbReference type="ARBA" id="ARBA00022723"/>
    </source>
</evidence>
<feature type="binding site" evidence="17">
    <location>
        <begin position="291"/>
        <end position="297"/>
    </location>
    <ligand>
        <name>NADP(+)</name>
        <dbReference type="ChEBI" id="CHEBI:58349"/>
    </ligand>
</feature>
<evidence type="ECO:0000256" key="5">
    <source>
        <dbReference type="ARBA" id="ARBA00007417"/>
    </source>
</evidence>
<reference evidence="20" key="1">
    <citation type="submission" date="2022-02" db="EMBL/GenBank/DDBJ databases">
        <title>Halalkalibacter sp. nov. isolated from Lonar Lake, India.</title>
        <authorList>
            <person name="Joshi A."/>
            <person name="Thite S."/>
            <person name="Lodha T."/>
        </authorList>
    </citation>
    <scope>NUCLEOTIDE SEQUENCE</scope>
    <source>
        <strain evidence="20">MEB205</strain>
    </source>
</reference>
<keyword evidence="7 15" id="KW-0479">Metal-binding</keyword>
<comment type="function">
    <text evidence="1 15">Converts 2,5-diamino-6-(ribosylamino)-4(3h)-pyrimidinone 5'-phosphate into 5-amino-6-(ribosylamino)-2,4(1h,3h)-pyrimidinedione 5'-phosphate.</text>
</comment>
<dbReference type="NCBIfam" id="TIGR00326">
    <property type="entry name" value="eubact_ribD"/>
    <property type="match status" value="1"/>
</dbReference>
<dbReference type="InterPro" id="IPR002734">
    <property type="entry name" value="RibDG_C"/>
</dbReference>
<feature type="binding site" evidence="18">
    <location>
        <position position="84"/>
    </location>
    <ligand>
        <name>Zn(2+)</name>
        <dbReference type="ChEBI" id="CHEBI:29105"/>
        <note>catalytic</note>
    </ligand>
</feature>
<evidence type="ECO:0000256" key="13">
    <source>
        <dbReference type="ARBA" id="ARBA00049861"/>
    </source>
</evidence>
<evidence type="ECO:0000256" key="2">
    <source>
        <dbReference type="ARBA" id="ARBA00004882"/>
    </source>
</evidence>
<comment type="pathway">
    <text evidence="3 15">Cofactor biosynthesis; riboflavin biosynthesis; 5-amino-6-(D-ribitylamino)uracil from GTP: step 3/4.</text>
</comment>
<feature type="binding site" evidence="17">
    <location>
        <position position="289"/>
    </location>
    <ligand>
        <name>substrate</name>
    </ligand>
</feature>
<keyword evidence="11 15" id="KW-0560">Oxidoreductase</keyword>
<evidence type="ECO:0000256" key="10">
    <source>
        <dbReference type="ARBA" id="ARBA00022857"/>
    </source>
</evidence>
<sequence length="361" mass="38821">MNDVYYMKLALDLAKSTKGQTSPNPMVGSVVVKNGAIVGVGAHLKAGEGHAEVQALKMAGEKAVGSTIYVTLEPCSHYGKTPPCADLIIEKGCKRVVVATKDSNPDVSGRGIAKLKEAGLEVEFGICQEEANELNEVFFHFMKNQIPYVTLKSATTLDGKTATVTRKSKWITGSDAREDVHRYRHEHDAILVGIGTVLADNPSLTTRLPNGGKNPIRVVLDRSLRISIETKLIQDQEAPTWILTTEQASKAKQTELEQLGVNVFRLQDDSVESALALLGTKGITSLFVEGGAEVNGSFLKARAVNQVITYLAPKLFGGKEAPTAIGGVGFHEVEEALELEIKEVTTIGTDIKIVSRVKGSE</sequence>
<dbReference type="GO" id="GO:0008270">
    <property type="term" value="F:zinc ion binding"/>
    <property type="evidence" value="ECO:0007669"/>
    <property type="project" value="InterPro"/>
</dbReference>
<feature type="binding site" evidence="17">
    <location>
        <position position="207"/>
    </location>
    <ligand>
        <name>substrate</name>
    </ligand>
</feature>
<evidence type="ECO:0000313" key="20">
    <source>
        <dbReference type="EMBL" id="MCL7745815.1"/>
    </source>
</evidence>
<feature type="binding site" evidence="17">
    <location>
        <position position="168"/>
    </location>
    <ligand>
        <name>substrate</name>
    </ligand>
</feature>
<feature type="domain" description="CMP/dCMP-type deaminase" evidence="19">
    <location>
        <begin position="1"/>
        <end position="123"/>
    </location>
</feature>
<dbReference type="GO" id="GO:0050661">
    <property type="term" value="F:NADP binding"/>
    <property type="evidence" value="ECO:0007669"/>
    <property type="project" value="InterPro"/>
</dbReference>
<evidence type="ECO:0000256" key="12">
    <source>
        <dbReference type="ARBA" id="ARBA00023268"/>
    </source>
</evidence>
<dbReference type="AlphaFoldDB" id="A0A9X2CRC8"/>
<dbReference type="EC" id="3.5.4.26" evidence="15"/>
<feature type="active site" description="Proton donor" evidence="16">
    <location>
        <position position="52"/>
    </location>
</feature>
<comment type="similarity">
    <text evidence="5 15">In the C-terminal section; belongs to the HTP reductase family.</text>
</comment>
<dbReference type="Pfam" id="PF00383">
    <property type="entry name" value="dCMP_cyt_deam_1"/>
    <property type="match status" value="1"/>
</dbReference>
<evidence type="ECO:0000256" key="4">
    <source>
        <dbReference type="ARBA" id="ARBA00005259"/>
    </source>
</evidence>
<dbReference type="PIRSF" id="PIRSF006769">
    <property type="entry name" value="RibD"/>
    <property type="match status" value="1"/>
</dbReference>
<dbReference type="EC" id="1.1.1.193" evidence="15"/>
<keyword evidence="10 15" id="KW-0521">NADP</keyword>
<evidence type="ECO:0000256" key="14">
    <source>
        <dbReference type="ARBA" id="ARBA00049886"/>
    </source>
</evidence>
<evidence type="ECO:0000313" key="21">
    <source>
        <dbReference type="Proteomes" id="UP001139150"/>
    </source>
</evidence>
<dbReference type="GO" id="GO:0008703">
    <property type="term" value="F:5-amino-6-(5-phosphoribosylamino)uracil reductase activity"/>
    <property type="evidence" value="ECO:0007669"/>
    <property type="project" value="UniProtKB-EC"/>
</dbReference>
<dbReference type="PROSITE" id="PS51747">
    <property type="entry name" value="CYT_DCMP_DEAMINASES_2"/>
    <property type="match status" value="1"/>
</dbReference>
<gene>
    <name evidence="20" type="primary">ribD</name>
    <name evidence="20" type="ORF">MF646_01655</name>
</gene>
<dbReference type="CDD" id="cd01284">
    <property type="entry name" value="Riboflavin_deaminase-reductase"/>
    <property type="match status" value="1"/>
</dbReference>
<dbReference type="InterPro" id="IPR002125">
    <property type="entry name" value="CMP_dCMP_dom"/>
</dbReference>
<dbReference type="RefSeq" id="WP_250094756.1">
    <property type="nucleotide sequence ID" value="NZ_JAKRYL010000002.1"/>
</dbReference>
<dbReference type="InterPro" id="IPR016193">
    <property type="entry name" value="Cytidine_deaminase-like"/>
</dbReference>
<evidence type="ECO:0000256" key="3">
    <source>
        <dbReference type="ARBA" id="ARBA00004910"/>
    </source>
</evidence>
<comment type="cofactor">
    <cofactor evidence="15 18">
        <name>Zn(2+)</name>
        <dbReference type="ChEBI" id="CHEBI:29105"/>
    </cofactor>
    <text evidence="15 18">Binds 1 zinc ion.</text>
</comment>
<dbReference type="InterPro" id="IPR024072">
    <property type="entry name" value="DHFR-like_dom_sf"/>
</dbReference>
<feature type="binding site" evidence="18">
    <location>
        <position position="75"/>
    </location>
    <ligand>
        <name>Zn(2+)</name>
        <dbReference type="ChEBI" id="CHEBI:29105"/>
        <note>catalytic</note>
    </ligand>
</feature>
<dbReference type="SUPFAM" id="SSF53597">
    <property type="entry name" value="Dihydrofolate reductase-like"/>
    <property type="match status" value="1"/>
</dbReference>
<comment type="catalytic activity">
    <reaction evidence="14 15">
        <text>2,5-diamino-6-hydroxy-4-(5-phosphoribosylamino)-pyrimidine + H2O + H(+) = 5-amino-6-(5-phospho-D-ribosylamino)uracil + NH4(+)</text>
        <dbReference type="Rhea" id="RHEA:21868"/>
        <dbReference type="ChEBI" id="CHEBI:15377"/>
        <dbReference type="ChEBI" id="CHEBI:15378"/>
        <dbReference type="ChEBI" id="CHEBI:28938"/>
        <dbReference type="ChEBI" id="CHEBI:58453"/>
        <dbReference type="ChEBI" id="CHEBI:58614"/>
        <dbReference type="EC" id="3.5.4.26"/>
    </reaction>
</comment>
<dbReference type="EMBL" id="JAKRYL010000002">
    <property type="protein sequence ID" value="MCL7745815.1"/>
    <property type="molecule type" value="Genomic_DNA"/>
</dbReference>
<evidence type="ECO:0000256" key="8">
    <source>
        <dbReference type="ARBA" id="ARBA00022801"/>
    </source>
</evidence>
<dbReference type="InterPro" id="IPR016192">
    <property type="entry name" value="APOBEC/CMP_deaminase_Zn-bd"/>
</dbReference>
<keyword evidence="21" id="KW-1185">Reference proteome</keyword>
<dbReference type="GO" id="GO:0009231">
    <property type="term" value="P:riboflavin biosynthetic process"/>
    <property type="evidence" value="ECO:0007669"/>
    <property type="project" value="UniProtKB-KW"/>
</dbReference>
<dbReference type="PANTHER" id="PTHR38011:SF7">
    <property type="entry name" value="2,5-DIAMINO-6-RIBOSYLAMINO-4(3H)-PYRIMIDINONE 5'-PHOSPHATE REDUCTASE"/>
    <property type="match status" value="1"/>
</dbReference>
<keyword evidence="6 15" id="KW-0686">Riboflavin biosynthesis</keyword>
<evidence type="ECO:0000256" key="1">
    <source>
        <dbReference type="ARBA" id="ARBA00002151"/>
    </source>
</evidence>
<protein>
    <recommendedName>
        <fullName evidence="15">Riboflavin biosynthesis protein RibD</fullName>
    </recommendedName>
    <domain>
        <recommendedName>
            <fullName evidence="15">Diaminohydroxyphosphoribosylaminopyrimidine deaminase</fullName>
            <shortName evidence="15">DRAP deaminase</shortName>
            <ecNumber evidence="15">3.5.4.26</ecNumber>
        </recommendedName>
        <alternativeName>
            <fullName evidence="15">Riboflavin-specific deaminase</fullName>
        </alternativeName>
    </domain>
    <domain>
        <recommendedName>
            <fullName evidence="15">5-amino-6-(5-phosphoribosylamino)uracil reductase</fullName>
            <ecNumber evidence="15">1.1.1.193</ecNumber>
        </recommendedName>
        <alternativeName>
            <fullName evidence="15">HTP reductase</fullName>
        </alternativeName>
    </domain>
</protein>
<organism evidence="20 21">
    <name type="scientific">Halalkalibacter alkaliphilus</name>
    <dbReference type="NCBI Taxonomy" id="2917993"/>
    <lineage>
        <taxon>Bacteria</taxon>
        <taxon>Bacillati</taxon>
        <taxon>Bacillota</taxon>
        <taxon>Bacilli</taxon>
        <taxon>Bacillales</taxon>
        <taxon>Bacillaceae</taxon>
        <taxon>Halalkalibacter</taxon>
    </lineage>
</organism>
<dbReference type="SUPFAM" id="SSF53927">
    <property type="entry name" value="Cytidine deaminase-like"/>
    <property type="match status" value="1"/>
</dbReference>
<dbReference type="Pfam" id="PF01872">
    <property type="entry name" value="RibD_C"/>
    <property type="match status" value="1"/>
</dbReference>
<dbReference type="InterPro" id="IPR050765">
    <property type="entry name" value="Riboflavin_Biosynth_HTPR"/>
</dbReference>
<evidence type="ECO:0000256" key="17">
    <source>
        <dbReference type="PIRSR" id="PIRSR006769-2"/>
    </source>
</evidence>
<dbReference type="InterPro" id="IPR011549">
    <property type="entry name" value="RibD_C"/>
</dbReference>
<dbReference type="Proteomes" id="UP001139150">
    <property type="component" value="Unassembled WGS sequence"/>
</dbReference>
<dbReference type="NCBIfam" id="TIGR00227">
    <property type="entry name" value="ribD_Cterm"/>
    <property type="match status" value="1"/>
</dbReference>
<dbReference type="Gene3D" id="3.40.430.10">
    <property type="entry name" value="Dihydrofolate Reductase, subunit A"/>
    <property type="match status" value="1"/>
</dbReference>